<evidence type="ECO:0000313" key="1">
    <source>
        <dbReference type="EMBL" id="OBZ80863.1"/>
    </source>
</evidence>
<keyword evidence="2" id="KW-1185">Reference proteome</keyword>
<dbReference type="OrthoDB" id="5068804at2759"/>
<evidence type="ECO:0000313" key="2">
    <source>
        <dbReference type="Proteomes" id="UP000093000"/>
    </source>
</evidence>
<dbReference type="AlphaFoldDB" id="A0A1C7MVK1"/>
<name>A0A1C7MVK1_9FUNG</name>
<comment type="caution">
    <text evidence="1">The sequence shown here is derived from an EMBL/GenBank/DDBJ whole genome shotgun (WGS) entry which is preliminary data.</text>
</comment>
<proteinExistence type="predicted"/>
<dbReference type="Proteomes" id="UP000093000">
    <property type="component" value="Unassembled WGS sequence"/>
</dbReference>
<gene>
    <name evidence="1" type="ORF">A0J61_11088</name>
</gene>
<dbReference type="EMBL" id="LUGH01001663">
    <property type="protein sequence ID" value="OBZ80863.1"/>
    <property type="molecule type" value="Genomic_DNA"/>
</dbReference>
<organism evidence="1 2">
    <name type="scientific">Choanephora cucurbitarum</name>
    <dbReference type="NCBI Taxonomy" id="101091"/>
    <lineage>
        <taxon>Eukaryota</taxon>
        <taxon>Fungi</taxon>
        <taxon>Fungi incertae sedis</taxon>
        <taxon>Mucoromycota</taxon>
        <taxon>Mucoromycotina</taxon>
        <taxon>Mucoromycetes</taxon>
        <taxon>Mucorales</taxon>
        <taxon>Mucorineae</taxon>
        <taxon>Choanephoraceae</taxon>
        <taxon>Choanephoroideae</taxon>
        <taxon>Choanephora</taxon>
    </lineage>
</organism>
<accession>A0A1C7MVK1</accession>
<protein>
    <submittedName>
        <fullName evidence="1">Uncharacterized protein</fullName>
    </submittedName>
</protein>
<sequence>MRMQPSEQRVELQALEAEVAQVMQEHGVTDIECIDLSDEFDVSIGELRDGNNCEQEAVLLDNEGEEEREVEEMPRQVKDLLALEGILQFLENFVPETEMDIQVVQDPLKTVKNLQAKMNPQRVHHTKITNSFFRT</sequence>
<reference evidence="1 2" key="1">
    <citation type="submission" date="2016-03" db="EMBL/GenBank/DDBJ databases">
        <title>Choanephora cucurbitarum.</title>
        <authorList>
            <person name="Min B."/>
            <person name="Park H."/>
            <person name="Park J.-H."/>
            <person name="Shin H.-D."/>
            <person name="Choi I.-G."/>
        </authorList>
    </citation>
    <scope>NUCLEOTIDE SEQUENCE [LARGE SCALE GENOMIC DNA]</scope>
    <source>
        <strain evidence="1 2">KUS-F28377</strain>
    </source>
</reference>
<dbReference type="InParanoid" id="A0A1C7MVK1"/>